<feature type="transmembrane region" description="Helical" evidence="6">
    <location>
        <begin position="132"/>
        <end position="154"/>
    </location>
</feature>
<evidence type="ECO:0000256" key="2">
    <source>
        <dbReference type="ARBA" id="ARBA00022475"/>
    </source>
</evidence>
<evidence type="ECO:0000256" key="5">
    <source>
        <dbReference type="ARBA" id="ARBA00023136"/>
    </source>
</evidence>
<evidence type="ECO:0000313" key="7">
    <source>
        <dbReference type="EMBL" id="MFC0531704.1"/>
    </source>
</evidence>
<evidence type="ECO:0000256" key="3">
    <source>
        <dbReference type="ARBA" id="ARBA00022692"/>
    </source>
</evidence>
<reference evidence="7 8" key="1">
    <citation type="submission" date="2024-09" db="EMBL/GenBank/DDBJ databases">
        <authorList>
            <person name="Sun Q."/>
            <person name="Mori K."/>
        </authorList>
    </citation>
    <scope>NUCLEOTIDE SEQUENCE [LARGE SCALE GENOMIC DNA]</scope>
    <source>
        <strain evidence="7 8">TBRC 3947</strain>
    </source>
</reference>
<feature type="transmembrane region" description="Helical" evidence="6">
    <location>
        <begin position="47"/>
        <end position="69"/>
    </location>
</feature>
<evidence type="ECO:0000256" key="6">
    <source>
        <dbReference type="SAM" id="Phobius"/>
    </source>
</evidence>
<accession>A0ABV6MB22</accession>
<comment type="subcellular location">
    <subcellularLocation>
        <location evidence="1">Cell membrane</location>
        <topology evidence="1">Multi-pass membrane protein</topology>
    </subcellularLocation>
</comment>
<proteinExistence type="predicted"/>
<dbReference type="RefSeq" id="WP_377256597.1">
    <property type="nucleotide sequence ID" value="NZ_JBHLUH010000061.1"/>
</dbReference>
<gene>
    <name evidence="7" type="ORF">ACFFIA_29065</name>
</gene>
<protein>
    <submittedName>
        <fullName evidence="7">Cytochrome c oxidase assembly protein</fullName>
    </submittedName>
</protein>
<name>A0ABV6MB22_9ACTN</name>
<feature type="transmembrane region" description="Helical" evidence="6">
    <location>
        <begin position="15"/>
        <end position="35"/>
    </location>
</feature>
<keyword evidence="4 6" id="KW-1133">Transmembrane helix</keyword>
<organism evidence="7 8">
    <name type="scientific">Phytohabitans kaempferiae</name>
    <dbReference type="NCBI Taxonomy" id="1620943"/>
    <lineage>
        <taxon>Bacteria</taxon>
        <taxon>Bacillati</taxon>
        <taxon>Actinomycetota</taxon>
        <taxon>Actinomycetes</taxon>
        <taxon>Micromonosporales</taxon>
        <taxon>Micromonosporaceae</taxon>
    </lineage>
</organism>
<keyword evidence="8" id="KW-1185">Reference proteome</keyword>
<evidence type="ECO:0000256" key="4">
    <source>
        <dbReference type="ARBA" id="ARBA00022989"/>
    </source>
</evidence>
<keyword evidence="5 6" id="KW-0472">Membrane</keyword>
<comment type="caution">
    <text evidence="7">The sequence shown here is derived from an EMBL/GenBank/DDBJ whole genome shotgun (WGS) entry which is preliminary data.</text>
</comment>
<feature type="transmembrane region" description="Helical" evidence="6">
    <location>
        <begin position="222"/>
        <end position="250"/>
    </location>
</feature>
<feature type="transmembrane region" description="Helical" evidence="6">
    <location>
        <begin position="270"/>
        <end position="297"/>
    </location>
</feature>
<dbReference type="Pfam" id="PF09678">
    <property type="entry name" value="Caa3_CtaG"/>
    <property type="match status" value="2"/>
</dbReference>
<keyword evidence="3 6" id="KW-0812">Transmembrane</keyword>
<evidence type="ECO:0000256" key="1">
    <source>
        <dbReference type="ARBA" id="ARBA00004651"/>
    </source>
</evidence>
<dbReference type="EMBL" id="JBHLUH010000061">
    <property type="protein sequence ID" value="MFC0531704.1"/>
    <property type="molecule type" value="Genomic_DNA"/>
</dbReference>
<dbReference type="InterPro" id="IPR019108">
    <property type="entry name" value="Caa3_assmbl_CtaG-rel"/>
</dbReference>
<evidence type="ECO:0000313" key="8">
    <source>
        <dbReference type="Proteomes" id="UP001589867"/>
    </source>
</evidence>
<dbReference type="Proteomes" id="UP001589867">
    <property type="component" value="Unassembled WGS sequence"/>
</dbReference>
<keyword evidence="2" id="KW-1003">Cell membrane</keyword>
<sequence length="321" mass="33345">MSDVPVLAHGAGDPSASWVDLVLVLGLVALGAGYGRGVHELWARRGGGQVVSGGRAAAFAFGLVVALVAQRGPVHDAAEGSFAGHMAQHMLLMVVAAPLLAAGAAGLPLTLAAPHRLRRWVGRLRASAVVRWLRRPSQLALLAGGLHTAVLWAWHLPAPYAVAVDSAAVHAAEHLSFVGAAWLLWATVLGARPRGRPDPAGGVRRPGPAARAARGLRPAESLVLPTPVGLLVLFGTGMAAAALGAVLTLAPTPLYPPDVLASRDPLADQQLAGLVMWVPMDVVAFAVAVVLFVRWLARLDRRTPAGRDLRPADSAAEEMVR</sequence>
<feature type="transmembrane region" description="Helical" evidence="6">
    <location>
        <begin position="174"/>
        <end position="191"/>
    </location>
</feature>
<feature type="transmembrane region" description="Helical" evidence="6">
    <location>
        <begin position="89"/>
        <end position="111"/>
    </location>
</feature>